<dbReference type="CDD" id="cd00082">
    <property type="entry name" value="HisKA"/>
    <property type="match status" value="1"/>
</dbReference>
<dbReference type="PROSITE" id="PS50109">
    <property type="entry name" value="HIS_KIN"/>
    <property type="match status" value="1"/>
</dbReference>
<evidence type="ECO:0000259" key="18">
    <source>
        <dbReference type="PROSITE" id="PS50109"/>
    </source>
</evidence>
<protein>
    <recommendedName>
        <fullName evidence="16">C4-dicarboxylate transport sensor protein DctB</fullName>
        <ecNumber evidence="3">2.7.13.3</ecNumber>
    </recommendedName>
</protein>
<proteinExistence type="predicted"/>
<evidence type="ECO:0000256" key="16">
    <source>
        <dbReference type="ARBA" id="ARBA00073143"/>
    </source>
</evidence>
<keyword evidence="7" id="KW-0808">Transferase</keyword>
<dbReference type="GO" id="GO:0000155">
    <property type="term" value="F:phosphorelay sensor kinase activity"/>
    <property type="evidence" value="ECO:0007669"/>
    <property type="project" value="InterPro"/>
</dbReference>
<dbReference type="SUPFAM" id="SSF103190">
    <property type="entry name" value="Sensory domain-like"/>
    <property type="match status" value="1"/>
</dbReference>
<evidence type="ECO:0000256" key="12">
    <source>
        <dbReference type="ARBA" id="ARBA00022989"/>
    </source>
</evidence>
<dbReference type="GO" id="GO:0005886">
    <property type="term" value="C:plasma membrane"/>
    <property type="evidence" value="ECO:0007669"/>
    <property type="project" value="UniProtKB-SubCell"/>
</dbReference>
<dbReference type="Gene3D" id="3.30.450.20">
    <property type="entry name" value="PAS domain"/>
    <property type="match status" value="2"/>
</dbReference>
<dbReference type="PIRSF" id="PIRSF036431">
    <property type="entry name" value="STHK_DctB"/>
    <property type="match status" value="1"/>
</dbReference>
<keyword evidence="5" id="KW-0997">Cell inner membrane</keyword>
<evidence type="ECO:0000256" key="7">
    <source>
        <dbReference type="ARBA" id="ARBA00022679"/>
    </source>
</evidence>
<evidence type="ECO:0000256" key="10">
    <source>
        <dbReference type="ARBA" id="ARBA00022777"/>
    </source>
</evidence>
<keyword evidence="8 17" id="KW-0812">Transmembrane</keyword>
<dbReference type="Gene3D" id="6.10.250.3020">
    <property type="match status" value="1"/>
</dbReference>
<sequence length="617" mass="66117">MNVIASVARAVPRKLTGPGPVLRSIWLWRWILAAITLVATLVVFAFTLEAGLDLARRQARQRLVITEAVLRAAVNRYEYLPTVLALDTQVQALLEAVDAPDRIAAVNTKFEAVAATSNVSAIYLLDADGLTRGASNWNRPLSFIGASYAYRPYFTAAKTTGVSRYFGVGTTTGLPGLFVGKAVSGPDGRVVGIVVVKVDLEGLQGEWRAAGEQVLVSDAAGVVFLASEPAWKYRPFHPVGVADAARIQAERQYGDSTLQPLLDGEQADLAGVIDLPVEGRTVSGLVERAAMPDLSWTVWYVTPTGPALRQALLAALVAAIACLALAFALAARSQRQRRLQSERAMRLSLEQRVADRTQALSAANDRLRGEVAERERATAALRATQDELIHAGRLAALGQISTAINHEINQPLAALRTFLASTAKFLERGDLATVERNLERMTQVTQRIGEIIRHLKAFARKTGPEHREPVSLQATAEAVLDLLQARIRSEGVTVTCAIPAEAFVQAEPVRLEQVLLNLIVNALDAMRSTPERLLHLTGAREADGTWRLSVADSGGGIAKEHMGQVFDPFFTTKSAGEGLGLGLSLSSLIVRDLGGSIAAANDERGAVLAIVLPAAKG</sequence>
<feature type="transmembrane region" description="Helical" evidence="17">
    <location>
        <begin position="27"/>
        <end position="52"/>
    </location>
</feature>
<keyword evidence="20" id="KW-1185">Reference proteome</keyword>
<dbReference type="GO" id="GO:0005524">
    <property type="term" value="F:ATP binding"/>
    <property type="evidence" value="ECO:0007669"/>
    <property type="project" value="UniProtKB-KW"/>
</dbReference>
<comment type="function">
    <text evidence="15">Member of the two-component regulatory system DctB/DctD involved in the transport of C4-dicarboxylates. DctB functions as a membrane-associated protein kinase that phosphorylates DctD in response to environmental signals.</text>
</comment>
<dbReference type="PANTHER" id="PTHR43065:SF46">
    <property type="entry name" value="C4-DICARBOXYLATE TRANSPORT SENSOR PROTEIN DCTB"/>
    <property type="match status" value="1"/>
</dbReference>
<name>A0A2U8VYJ6_9HYPH</name>
<keyword evidence="12 17" id="KW-1133">Transmembrane helix</keyword>
<dbReference type="SMART" id="SM00387">
    <property type="entry name" value="HATPase_c"/>
    <property type="match status" value="1"/>
</dbReference>
<dbReference type="Gene3D" id="1.10.287.130">
    <property type="match status" value="1"/>
</dbReference>
<evidence type="ECO:0000256" key="11">
    <source>
        <dbReference type="ARBA" id="ARBA00022840"/>
    </source>
</evidence>
<keyword evidence="11" id="KW-0067">ATP-binding</keyword>
<dbReference type="Pfam" id="PF00512">
    <property type="entry name" value="HisKA"/>
    <property type="match status" value="1"/>
</dbReference>
<evidence type="ECO:0000256" key="17">
    <source>
        <dbReference type="SAM" id="Phobius"/>
    </source>
</evidence>
<evidence type="ECO:0000256" key="15">
    <source>
        <dbReference type="ARBA" id="ARBA00059004"/>
    </source>
</evidence>
<evidence type="ECO:0000256" key="9">
    <source>
        <dbReference type="ARBA" id="ARBA00022741"/>
    </source>
</evidence>
<evidence type="ECO:0000256" key="13">
    <source>
        <dbReference type="ARBA" id="ARBA00023012"/>
    </source>
</evidence>
<dbReference type="Gene3D" id="3.30.565.10">
    <property type="entry name" value="Histidine kinase-like ATPase, C-terminal domain"/>
    <property type="match status" value="1"/>
</dbReference>
<dbReference type="FunFam" id="1.10.287.130:FF:000049">
    <property type="entry name" value="C4-dicarboxylate transport sensor protein DctB"/>
    <property type="match status" value="1"/>
</dbReference>
<dbReference type="InterPro" id="IPR005467">
    <property type="entry name" value="His_kinase_dom"/>
</dbReference>
<comment type="subcellular location">
    <subcellularLocation>
        <location evidence="2">Cell inner membrane</location>
        <topology evidence="2">Multi-pass membrane protein</topology>
    </subcellularLocation>
</comment>
<dbReference type="SMART" id="SM00388">
    <property type="entry name" value="HisKA"/>
    <property type="match status" value="1"/>
</dbReference>
<evidence type="ECO:0000256" key="8">
    <source>
        <dbReference type="ARBA" id="ARBA00022692"/>
    </source>
</evidence>
<reference evidence="19 20" key="1">
    <citation type="submission" date="2018-05" db="EMBL/GenBank/DDBJ databases">
        <title>Complete Genome Sequence of Methylobacterium sp. 17Sr1-43.</title>
        <authorList>
            <person name="Srinivasan S."/>
        </authorList>
    </citation>
    <scope>NUCLEOTIDE SEQUENCE [LARGE SCALE GENOMIC DNA]</scope>
    <source>
        <strain evidence="19 20">17Sr1-43</strain>
    </source>
</reference>
<dbReference type="KEGG" id="meti:DK427_23500"/>
<feature type="domain" description="Histidine kinase" evidence="18">
    <location>
        <begin position="403"/>
        <end position="616"/>
    </location>
</feature>
<dbReference type="EMBL" id="CP029551">
    <property type="protein sequence ID" value="AWN38340.1"/>
    <property type="molecule type" value="Genomic_DNA"/>
</dbReference>
<dbReference type="EC" id="2.7.13.3" evidence="3"/>
<organism evidence="19 20">
    <name type="scientific">Methylobacterium radiodurans</name>
    <dbReference type="NCBI Taxonomy" id="2202828"/>
    <lineage>
        <taxon>Bacteria</taxon>
        <taxon>Pseudomonadati</taxon>
        <taxon>Pseudomonadota</taxon>
        <taxon>Alphaproteobacteria</taxon>
        <taxon>Hyphomicrobiales</taxon>
        <taxon>Methylobacteriaceae</taxon>
        <taxon>Methylobacterium</taxon>
    </lineage>
</organism>
<gene>
    <name evidence="19" type="ORF">DK427_23500</name>
</gene>
<evidence type="ECO:0000256" key="4">
    <source>
        <dbReference type="ARBA" id="ARBA00022475"/>
    </source>
</evidence>
<dbReference type="RefSeq" id="WP_109953497.1">
    <property type="nucleotide sequence ID" value="NZ_CP029551.1"/>
</dbReference>
<evidence type="ECO:0000313" key="20">
    <source>
        <dbReference type="Proteomes" id="UP000246058"/>
    </source>
</evidence>
<dbReference type="InterPro" id="IPR029151">
    <property type="entry name" value="Sensor-like_sf"/>
</dbReference>
<accession>A0A2U8VYJ6</accession>
<dbReference type="Proteomes" id="UP000246058">
    <property type="component" value="Chromosome"/>
</dbReference>
<dbReference type="InterPro" id="IPR003594">
    <property type="entry name" value="HATPase_dom"/>
</dbReference>
<keyword evidence="4" id="KW-1003">Cell membrane</keyword>
<evidence type="ECO:0000256" key="2">
    <source>
        <dbReference type="ARBA" id="ARBA00004429"/>
    </source>
</evidence>
<dbReference type="SUPFAM" id="SSF47384">
    <property type="entry name" value="Homodimeric domain of signal transducing histidine kinase"/>
    <property type="match status" value="1"/>
</dbReference>
<keyword evidence="14 17" id="KW-0472">Membrane</keyword>
<evidence type="ECO:0000256" key="5">
    <source>
        <dbReference type="ARBA" id="ARBA00022519"/>
    </source>
</evidence>
<keyword evidence="10 19" id="KW-0418">Kinase</keyword>
<dbReference type="InterPro" id="IPR036097">
    <property type="entry name" value="HisK_dim/P_sf"/>
</dbReference>
<dbReference type="SUPFAM" id="SSF55874">
    <property type="entry name" value="ATPase domain of HSP90 chaperone/DNA topoisomerase II/histidine kinase"/>
    <property type="match status" value="1"/>
</dbReference>
<dbReference type="InterPro" id="IPR003661">
    <property type="entry name" value="HisK_dim/P_dom"/>
</dbReference>
<keyword evidence="9" id="KW-0547">Nucleotide-binding</keyword>
<dbReference type="InterPro" id="IPR017055">
    <property type="entry name" value="Sig_transdc_His_kinase_DctB"/>
</dbReference>
<evidence type="ECO:0000313" key="19">
    <source>
        <dbReference type="EMBL" id="AWN38340.1"/>
    </source>
</evidence>
<dbReference type="PANTHER" id="PTHR43065">
    <property type="entry name" value="SENSOR HISTIDINE KINASE"/>
    <property type="match status" value="1"/>
</dbReference>
<comment type="catalytic activity">
    <reaction evidence="1">
        <text>ATP + protein L-histidine = ADP + protein N-phospho-L-histidine.</text>
        <dbReference type="EC" id="2.7.13.3"/>
    </reaction>
</comment>
<dbReference type="InterPro" id="IPR036890">
    <property type="entry name" value="HATPase_C_sf"/>
</dbReference>
<dbReference type="OrthoDB" id="7568856at2"/>
<keyword evidence="6" id="KW-0597">Phosphoprotein</keyword>
<evidence type="ECO:0000256" key="1">
    <source>
        <dbReference type="ARBA" id="ARBA00000085"/>
    </source>
</evidence>
<evidence type="ECO:0000256" key="6">
    <source>
        <dbReference type="ARBA" id="ARBA00022553"/>
    </source>
</evidence>
<dbReference type="Pfam" id="PF02518">
    <property type="entry name" value="HATPase_c"/>
    <property type="match status" value="1"/>
</dbReference>
<evidence type="ECO:0000256" key="14">
    <source>
        <dbReference type="ARBA" id="ARBA00023136"/>
    </source>
</evidence>
<dbReference type="AlphaFoldDB" id="A0A2U8VYJ6"/>
<feature type="transmembrane region" description="Helical" evidence="17">
    <location>
        <begin position="311"/>
        <end position="331"/>
    </location>
</feature>
<keyword evidence="13" id="KW-0902">Two-component regulatory system</keyword>
<dbReference type="PRINTS" id="PR00344">
    <property type="entry name" value="BCTRLSENSOR"/>
</dbReference>
<evidence type="ECO:0000256" key="3">
    <source>
        <dbReference type="ARBA" id="ARBA00012438"/>
    </source>
</evidence>
<dbReference type="InterPro" id="IPR004358">
    <property type="entry name" value="Sig_transdc_His_kin-like_C"/>
</dbReference>